<dbReference type="InterPro" id="IPR027417">
    <property type="entry name" value="P-loop_NTPase"/>
</dbReference>
<keyword evidence="3" id="KW-1185">Reference proteome</keyword>
<dbReference type="EMBL" id="JPVR01000046">
    <property type="protein sequence ID" value="KGR89365.1"/>
    <property type="molecule type" value="Genomic_DNA"/>
</dbReference>
<keyword evidence="1" id="KW-0175">Coiled coil</keyword>
<dbReference type="Proteomes" id="UP000030487">
    <property type="component" value="Unassembled WGS sequence"/>
</dbReference>
<dbReference type="PANTHER" id="PTHR32182">
    <property type="entry name" value="DNA REPLICATION AND REPAIR PROTEIN RECF"/>
    <property type="match status" value="1"/>
</dbReference>
<dbReference type="Gene3D" id="3.40.50.300">
    <property type="entry name" value="P-loop containing nucleotide triphosphate hydrolases"/>
    <property type="match status" value="1"/>
</dbReference>
<accession>A0ABR4Y4Z8</accession>
<feature type="coiled-coil region" evidence="1">
    <location>
        <begin position="641"/>
        <end position="668"/>
    </location>
</feature>
<proteinExistence type="predicted"/>
<evidence type="ECO:0008006" key="4">
    <source>
        <dbReference type="Google" id="ProtNLM"/>
    </source>
</evidence>
<dbReference type="SUPFAM" id="SSF52540">
    <property type="entry name" value="P-loop containing nucleoside triphosphate hydrolases"/>
    <property type="match status" value="1"/>
</dbReference>
<evidence type="ECO:0000313" key="2">
    <source>
        <dbReference type="EMBL" id="KGR89365.1"/>
    </source>
</evidence>
<dbReference type="PANTHER" id="PTHR32182:SF22">
    <property type="entry name" value="ATP-DEPENDENT ENDONUCLEASE, OLD FAMILY-RELATED"/>
    <property type="match status" value="1"/>
</dbReference>
<gene>
    <name evidence="2" type="ORF">CD31_00720</name>
</gene>
<evidence type="ECO:0000313" key="3">
    <source>
        <dbReference type="Proteomes" id="UP000030487"/>
    </source>
</evidence>
<reference evidence="2 3" key="1">
    <citation type="submission" date="2014-02" db="EMBL/GenBank/DDBJ databases">
        <title>Draft genome sequence of Lysinibacillus boronitolerans NBRC 103108.</title>
        <authorList>
            <person name="Zhang F."/>
            <person name="Wang G."/>
            <person name="Zhang L."/>
        </authorList>
    </citation>
    <scope>NUCLEOTIDE SEQUENCE [LARGE SCALE GENOMIC DNA]</scope>
    <source>
        <strain evidence="2 3">NBRC 103108</strain>
    </source>
</reference>
<sequence>MKIEYIWFKKYKNLSDIESNFGGEYIFQFDRENKINIFKNEIYIENFFKINKQTESKVNITAIVGKNGVGKSTILDFISEYIKETVVLNDYIIIYSYNNQFYISYQFDHDIIFNNLSNQKVEIKSKNFYSSEHMTLFFSNVFDVRHIGMSSESDEVDYRNISTNALIGRYDTIEQFLNNEFEKQIFFLYEYGSELDVLKIIEFPEKIKLELVYEDLEYTTVWEIAENGNIPINSTDNTAELLFNHSTKNPFLSNLLRMVGQIYIYMLNKKLQKYEKIHEFEINIEDIYMYSSSEDYLGSEIELPEKELNKAFRKEVGDIDFEEIDEFDIETEKENTKKGIRRQGNNILDYFVDDILDTLEIEGLEDSYLKVIQSELRTIENNFKEIFEIFIKAEYIEFDPGDINYSKRQLDKIRGNMSYIRTNNVDIRNLIKTYRKIFDEIQIIRFSWNEISSGQYGLLSLFSRFNDIIKNLEKEANDRKLKMMPTSYLILIDEGDLYFHPQWQKDWLYYFIQMLSIVFKVDTQIILTTHSPLVLSDFPNFNVVFLNESSKVINYIEGSPRTFGANISELFTNSFFISDGLIGKFGKMKINNFTKELLKGTHREVYKNKEYNEKFIDLIGEPLIRGKLTEIYRQRTNLYTAENVEDRILKLENELKKLKGIRGNLDND</sequence>
<name>A0ABR4Y4Z8_9BACI</name>
<evidence type="ECO:0000256" key="1">
    <source>
        <dbReference type="SAM" id="Coils"/>
    </source>
</evidence>
<organism evidence="2 3">
    <name type="scientific">Lysinibacillus boronitolerans JCM 21713 = 10a = NBRC 103108</name>
    <dbReference type="NCBI Taxonomy" id="1294264"/>
    <lineage>
        <taxon>Bacteria</taxon>
        <taxon>Bacillati</taxon>
        <taxon>Bacillota</taxon>
        <taxon>Bacilli</taxon>
        <taxon>Bacillales</taxon>
        <taxon>Bacillaceae</taxon>
        <taxon>Lysinibacillus</taxon>
    </lineage>
</organism>
<dbReference type="RefSeq" id="WP_036074973.1">
    <property type="nucleotide sequence ID" value="NZ_AVCW01000036.1"/>
</dbReference>
<protein>
    <recommendedName>
        <fullName evidence="4">AAA domain-containing protein</fullName>
    </recommendedName>
</protein>
<comment type="caution">
    <text evidence="2">The sequence shown here is derived from an EMBL/GenBank/DDBJ whole genome shotgun (WGS) entry which is preliminary data.</text>
</comment>